<dbReference type="KEGG" id="mhs:MOS_361"/>
<proteinExistence type="predicted"/>
<gene>
    <name evidence="1" type="ORF">MOS_361</name>
</gene>
<dbReference type="AlphaFoldDB" id="A0AAI8FDU4"/>
<reference evidence="1 2" key="1">
    <citation type="journal article" date="2013" name="Genome Announc.">
        <title>Complete Genome Sequence of Mycoplasma hyorhinis Strain SK76.</title>
        <authorList>
            <person name="Goodison S."/>
            <person name="Urquidi V."/>
            <person name="Kumar D."/>
            <person name="Reyes L."/>
            <person name="Rosser C.J."/>
        </authorList>
    </citation>
    <scope>NUCLEOTIDE SEQUENCE [LARGE SCALE GENOMIC DNA]</scope>
    <source>
        <strain evidence="1 2">SK76</strain>
    </source>
</reference>
<dbReference type="Proteomes" id="UP000009399">
    <property type="component" value="Chromosome"/>
</dbReference>
<dbReference type="RefSeq" id="WP_014335484.1">
    <property type="nucleotide sequence ID" value="NC_019552.1"/>
</dbReference>
<sequence length="131" mass="15270">MRVKFSSLIKSPQSEDQKIAFESKLEKEEEISIDTQEPFTSYTFTNPENKGVLRIEIYNNKALLITEFSTIVLDKEQKHTIEYNTTYGQMFLESSLQLLSKTENEVNIHYSLYTLKGELVGQYFVVLEIEN</sequence>
<evidence type="ECO:0000313" key="2">
    <source>
        <dbReference type="Proteomes" id="UP000009399"/>
    </source>
</evidence>
<name>A0AAI8FDU4_MESHY</name>
<evidence type="ECO:0000313" key="1">
    <source>
        <dbReference type="EMBL" id="AFX74286.1"/>
    </source>
</evidence>
<dbReference type="EMBL" id="CP003914">
    <property type="protein sequence ID" value="AFX74286.1"/>
    <property type="molecule type" value="Genomic_DNA"/>
</dbReference>
<dbReference type="GeneID" id="93248478"/>
<evidence type="ECO:0008006" key="3">
    <source>
        <dbReference type="Google" id="ProtNLM"/>
    </source>
</evidence>
<organism evidence="1 2">
    <name type="scientific">Mesomycoplasma hyorhinis SK76</name>
    <dbReference type="NCBI Taxonomy" id="1118964"/>
    <lineage>
        <taxon>Bacteria</taxon>
        <taxon>Bacillati</taxon>
        <taxon>Mycoplasmatota</taxon>
        <taxon>Mycoplasmoidales</taxon>
        <taxon>Metamycoplasmataceae</taxon>
        <taxon>Mesomycoplasma</taxon>
    </lineage>
</organism>
<protein>
    <recommendedName>
        <fullName evidence="3">DUF1934 domain-containing protein</fullName>
    </recommendedName>
</protein>
<accession>A0AAI8FDU4</accession>